<sequence length="86" mass="9655">MFLDAQPDAFDDDRLALDTQCGRRAECGERRAMGFRRAAGLWMDKDVQPASATGSASSRDQGFRLFYSPQELTELTYNPYVPTQVS</sequence>
<dbReference type="RefSeq" id="WP_307176522.1">
    <property type="nucleotide sequence ID" value="NZ_JAUSYP010000001.1"/>
</dbReference>
<reference evidence="1 2" key="1">
    <citation type="submission" date="2023-07" db="EMBL/GenBank/DDBJ databases">
        <title>Comparative genomics of wheat-associated soil bacteria to identify genetic determinants of phenazine resistance.</title>
        <authorList>
            <person name="Mouncey N."/>
        </authorList>
    </citation>
    <scope>NUCLEOTIDE SEQUENCE [LARGE SCALE GENOMIC DNA]</scope>
    <source>
        <strain evidence="1 2">B3I12</strain>
    </source>
</reference>
<keyword evidence="2" id="KW-1185">Reference proteome</keyword>
<evidence type="ECO:0000313" key="2">
    <source>
        <dbReference type="Proteomes" id="UP001232755"/>
    </source>
</evidence>
<dbReference type="EMBL" id="JAUSYP010000001">
    <property type="protein sequence ID" value="MDQ0750070.1"/>
    <property type="molecule type" value="Genomic_DNA"/>
</dbReference>
<comment type="caution">
    <text evidence="1">The sequence shown here is derived from an EMBL/GenBank/DDBJ whole genome shotgun (WGS) entry which is preliminary data.</text>
</comment>
<dbReference type="Proteomes" id="UP001232755">
    <property type="component" value="Unassembled WGS sequence"/>
</dbReference>
<evidence type="ECO:0000313" key="1">
    <source>
        <dbReference type="EMBL" id="MDQ0750070.1"/>
    </source>
</evidence>
<accession>A0ABU0QSW2</accession>
<gene>
    <name evidence="1" type="ORF">QF034_004301</name>
</gene>
<organism evidence="1 2">
    <name type="scientific">Streptomyces africanus</name>
    <dbReference type="NCBI Taxonomy" id="231024"/>
    <lineage>
        <taxon>Bacteria</taxon>
        <taxon>Bacillati</taxon>
        <taxon>Actinomycetota</taxon>
        <taxon>Actinomycetes</taxon>
        <taxon>Kitasatosporales</taxon>
        <taxon>Streptomycetaceae</taxon>
        <taxon>Streptomyces</taxon>
    </lineage>
</organism>
<protein>
    <submittedName>
        <fullName evidence="1">Uncharacterized protein</fullName>
    </submittedName>
</protein>
<name>A0ABU0QSW2_9ACTN</name>
<proteinExistence type="predicted"/>